<sequence length="159" mass="17405">MLRIFHRKLFVWLAVVVLLLTMMPGISLAQGNAGAGGWTAPNVVMEWNLATLNLIKGKNIPAGQFGSRLMAMVHIAMFDAINGVHSEYSPFLVDGTRPKLIFLEAAAATAAYTILSTLYPAEKDSFEALYREQLSWLSDNPGLSWLAVRSGERIAQAVL</sequence>
<dbReference type="InterPro" id="IPR036938">
    <property type="entry name" value="PAP2/HPO_sf"/>
</dbReference>
<dbReference type="SUPFAM" id="SSF48317">
    <property type="entry name" value="Acid phosphatase/Vanadium-dependent haloperoxidase"/>
    <property type="match status" value="1"/>
</dbReference>
<dbReference type="EMBL" id="CP001798">
    <property type="protein sequence ID" value="ADE16506.1"/>
    <property type="molecule type" value="Genomic_DNA"/>
</dbReference>
<dbReference type="Proteomes" id="UP000001844">
    <property type="component" value="Chromosome"/>
</dbReference>
<dbReference type="AlphaFoldDB" id="D5C1F4"/>
<reference evidence="3" key="1">
    <citation type="submission" date="2010-04" db="EMBL/GenBank/DDBJ databases">
        <title>Complete genome sequence of Nitrosococcus halophilus Nc4, a salt-adapted, aerobic obligate ammonia-oxidizing sulfur purple bacterium.</title>
        <authorList>
            <consortium name="US DOE Joint Genome Institute"/>
            <person name="Campbell M.A."/>
            <person name="Malfatti S.A."/>
            <person name="Chain P.S.G."/>
            <person name="Heidelberg J.F."/>
            <person name="Ward B.B."/>
            <person name="Klotz M.G."/>
        </authorList>
    </citation>
    <scope>NUCLEOTIDE SEQUENCE [LARGE SCALE GENOMIC DNA]</scope>
    <source>
        <strain evidence="3">Nc4</strain>
    </source>
</reference>
<protein>
    <submittedName>
        <fullName evidence="2">Uncharacterized protein</fullName>
    </submittedName>
</protein>
<dbReference type="STRING" id="472759.Nhal_3481"/>
<dbReference type="InterPro" id="IPR052559">
    <property type="entry name" value="V-haloperoxidase"/>
</dbReference>
<dbReference type="eggNOG" id="COG1572">
    <property type="taxonomic scope" value="Bacteria"/>
</dbReference>
<evidence type="ECO:0000256" key="1">
    <source>
        <dbReference type="SAM" id="SignalP"/>
    </source>
</evidence>
<dbReference type="HOGENOM" id="CLU_1658931_0_0_6"/>
<gene>
    <name evidence="2" type="ordered locus">Nhal_3481</name>
</gene>
<accession>D5C1F4</accession>
<dbReference type="OrthoDB" id="103227at2"/>
<evidence type="ECO:0000313" key="2">
    <source>
        <dbReference type="EMBL" id="ADE16506.1"/>
    </source>
</evidence>
<dbReference type="Gene3D" id="1.10.606.20">
    <property type="match status" value="1"/>
</dbReference>
<name>D5C1F4_NITHN</name>
<dbReference type="PANTHER" id="PTHR34599">
    <property type="entry name" value="PEROXIDASE-RELATED"/>
    <property type="match status" value="1"/>
</dbReference>
<dbReference type="PANTHER" id="PTHR34599:SF1">
    <property type="entry name" value="PHOSPHATIDIC ACID PHOSPHATASE TYPE 2_HALOPEROXIDASE DOMAIN-CONTAINING PROTEIN"/>
    <property type="match status" value="1"/>
</dbReference>
<dbReference type="RefSeq" id="WP_013034355.1">
    <property type="nucleotide sequence ID" value="NC_013960.1"/>
</dbReference>
<keyword evidence="3" id="KW-1185">Reference proteome</keyword>
<dbReference type="KEGG" id="nhl:Nhal_3481"/>
<feature type="signal peptide" evidence="1">
    <location>
        <begin position="1"/>
        <end position="29"/>
    </location>
</feature>
<evidence type="ECO:0000313" key="3">
    <source>
        <dbReference type="Proteomes" id="UP000001844"/>
    </source>
</evidence>
<feature type="chain" id="PRO_5003070264" evidence="1">
    <location>
        <begin position="30"/>
        <end position="159"/>
    </location>
</feature>
<organism evidence="2 3">
    <name type="scientific">Nitrosococcus halophilus (strain Nc4)</name>
    <dbReference type="NCBI Taxonomy" id="472759"/>
    <lineage>
        <taxon>Bacteria</taxon>
        <taxon>Pseudomonadati</taxon>
        <taxon>Pseudomonadota</taxon>
        <taxon>Gammaproteobacteria</taxon>
        <taxon>Chromatiales</taxon>
        <taxon>Chromatiaceae</taxon>
        <taxon>Nitrosococcus</taxon>
    </lineage>
</organism>
<keyword evidence="1" id="KW-0732">Signal</keyword>
<proteinExistence type="predicted"/>